<dbReference type="OrthoDB" id="10354338at2759"/>
<name>D7G3J1_ECTSI</name>
<dbReference type="Proteomes" id="UP000002630">
    <property type="component" value="Linkage Group LG24"/>
</dbReference>
<keyword evidence="2" id="KW-1185">Reference proteome</keyword>
<gene>
    <name evidence="1" type="ORF">Esi_0051_0085</name>
</gene>
<dbReference type="InParanoid" id="D7G3J1"/>
<sequence>MRTPEAFQRVHDWIEVREDLLARVASLDPKLDANQKNIRPMYAHLLLALRRATVTLIRLIADGQDVGDGKDVYDKGCFMWKGTNYLAKICQDTAFLESIDELQRFFGETSHDNPLAVKFGGLDAPVQHDLGGTECDVPPRRRSFFAGLDKGTLEFVFGVLRQAQKYEEDQGLRKMTSLNKEQVGGESNQGSCEACPKSLPEVELEESRGEVSQAASNGGAARKATQLDACSSLPPSVALPKSVDMLLVREFALRVAAKQQEDTLDLALRCLRNWAFLAKRLRETRTKINLRFEGREEVRKIASQRDFFVRLKQHSAAKNRARQAANRMLGERCGTVERTIIAALAANVQRARSLDRSAGILKDKFGILRDRRRKSRVLAALIQACEDARLRQRKAEGFRADGLTRLCVEAFGAWASAAGLAGRLRKRLGLADRALLKNLLSAWVLFSKHSIEKRLKKEERTMQRAWCSRKQAWDTEVLDEAFVNWANLTAATKFRRIRLSARALRGWAAVARAEITNATLSREKKGVLLASARTEADARFKRASWKRLADFFEGWATEAGLASRLRLRLGKADLALVCNAFSAWTMFARHAARKREARQAARATQKRNSAILRAALWAWADVTAADKFFRIRLGLRVLTAWRTVLERDRLASSVES</sequence>
<protein>
    <submittedName>
        <fullName evidence="1">Uncharacterized protein</fullName>
    </submittedName>
</protein>
<dbReference type="EMBL" id="FN649749">
    <property type="protein sequence ID" value="CBJ26989.1"/>
    <property type="molecule type" value="Genomic_DNA"/>
</dbReference>
<accession>D7G3J1</accession>
<evidence type="ECO:0000313" key="1">
    <source>
        <dbReference type="EMBL" id="CBJ26989.1"/>
    </source>
</evidence>
<organism evidence="1 2">
    <name type="scientific">Ectocarpus siliculosus</name>
    <name type="common">Brown alga</name>
    <name type="synonym">Conferva siliculosa</name>
    <dbReference type="NCBI Taxonomy" id="2880"/>
    <lineage>
        <taxon>Eukaryota</taxon>
        <taxon>Sar</taxon>
        <taxon>Stramenopiles</taxon>
        <taxon>Ochrophyta</taxon>
        <taxon>PX clade</taxon>
        <taxon>Phaeophyceae</taxon>
        <taxon>Ectocarpales</taxon>
        <taxon>Ectocarpaceae</taxon>
        <taxon>Ectocarpus</taxon>
    </lineage>
</organism>
<proteinExistence type="predicted"/>
<evidence type="ECO:0000313" key="2">
    <source>
        <dbReference type="Proteomes" id="UP000002630"/>
    </source>
</evidence>
<dbReference type="AlphaFoldDB" id="D7G3J1"/>
<reference evidence="1 2" key="1">
    <citation type="journal article" date="2010" name="Nature">
        <title>The Ectocarpus genome and the independent evolution of multicellularity in brown algae.</title>
        <authorList>
            <person name="Cock J.M."/>
            <person name="Sterck L."/>
            <person name="Rouze P."/>
            <person name="Scornet D."/>
            <person name="Allen A.E."/>
            <person name="Amoutzias G."/>
            <person name="Anthouard V."/>
            <person name="Artiguenave F."/>
            <person name="Aury J.M."/>
            <person name="Badger J.H."/>
            <person name="Beszteri B."/>
            <person name="Billiau K."/>
            <person name="Bonnet E."/>
            <person name="Bothwell J.H."/>
            <person name="Bowler C."/>
            <person name="Boyen C."/>
            <person name="Brownlee C."/>
            <person name="Carrano C.J."/>
            <person name="Charrier B."/>
            <person name="Cho G.Y."/>
            <person name="Coelho S.M."/>
            <person name="Collen J."/>
            <person name="Corre E."/>
            <person name="Da Silva C."/>
            <person name="Delage L."/>
            <person name="Delaroque N."/>
            <person name="Dittami S.M."/>
            <person name="Doulbeau S."/>
            <person name="Elias M."/>
            <person name="Farnham G."/>
            <person name="Gachon C.M."/>
            <person name="Gschloessl B."/>
            <person name="Heesch S."/>
            <person name="Jabbari K."/>
            <person name="Jubin C."/>
            <person name="Kawai H."/>
            <person name="Kimura K."/>
            <person name="Kloareg B."/>
            <person name="Kupper F.C."/>
            <person name="Lang D."/>
            <person name="Le Bail A."/>
            <person name="Leblanc C."/>
            <person name="Lerouge P."/>
            <person name="Lohr M."/>
            <person name="Lopez P.J."/>
            <person name="Martens C."/>
            <person name="Maumus F."/>
            <person name="Michel G."/>
            <person name="Miranda-Saavedra D."/>
            <person name="Morales J."/>
            <person name="Moreau H."/>
            <person name="Motomura T."/>
            <person name="Nagasato C."/>
            <person name="Napoli C.A."/>
            <person name="Nelson D.R."/>
            <person name="Nyvall-Collen P."/>
            <person name="Peters A.F."/>
            <person name="Pommier C."/>
            <person name="Potin P."/>
            <person name="Poulain J."/>
            <person name="Quesneville H."/>
            <person name="Read B."/>
            <person name="Rensing S.A."/>
            <person name="Ritter A."/>
            <person name="Rousvoal S."/>
            <person name="Samanta M."/>
            <person name="Samson G."/>
            <person name="Schroeder D.C."/>
            <person name="Segurens B."/>
            <person name="Strittmatter M."/>
            <person name="Tonon T."/>
            <person name="Tregear J.W."/>
            <person name="Valentin K."/>
            <person name="von Dassow P."/>
            <person name="Yamagishi T."/>
            <person name="Van de Peer Y."/>
            <person name="Wincker P."/>
        </authorList>
    </citation>
    <scope>NUCLEOTIDE SEQUENCE [LARGE SCALE GENOMIC DNA]</scope>
    <source>
        <strain evidence="2">Ec32 / CCAP1310/4</strain>
    </source>
</reference>
<dbReference type="EMBL" id="FN648719">
    <property type="protein sequence ID" value="CBJ26989.1"/>
    <property type="molecule type" value="Genomic_DNA"/>
</dbReference>